<dbReference type="KEGG" id="pcea:J3359_11205"/>
<evidence type="ECO:0000313" key="2">
    <source>
        <dbReference type="EMBL" id="QTE21393.1"/>
    </source>
</evidence>
<evidence type="ECO:0000313" key="3">
    <source>
        <dbReference type="Proteomes" id="UP000663920"/>
    </source>
</evidence>
<dbReference type="PANTHER" id="PTHR34322">
    <property type="entry name" value="TRANSPOSASE, Y1_TNP DOMAIN-CONTAINING"/>
    <property type="match status" value="1"/>
</dbReference>
<gene>
    <name evidence="2" type="ORF">J3359_11205</name>
</gene>
<accession>A0A975CKG8</accession>
<dbReference type="Gene3D" id="3.30.70.1290">
    <property type="entry name" value="Transposase IS200-like"/>
    <property type="match status" value="1"/>
</dbReference>
<dbReference type="Pfam" id="PF01797">
    <property type="entry name" value="Y1_Tnp"/>
    <property type="match status" value="1"/>
</dbReference>
<protein>
    <submittedName>
        <fullName evidence="2">Transposase</fullName>
    </submittedName>
</protein>
<proteinExistence type="predicted"/>
<evidence type="ECO:0000259" key="1">
    <source>
        <dbReference type="SMART" id="SM01321"/>
    </source>
</evidence>
<dbReference type="EMBL" id="CP071869">
    <property type="protein sequence ID" value="QTE21393.1"/>
    <property type="molecule type" value="Genomic_DNA"/>
</dbReference>
<dbReference type="SMART" id="SM01321">
    <property type="entry name" value="Y1_Tnp"/>
    <property type="match status" value="1"/>
</dbReference>
<sequence>MKYEVLVEDSFYHIYNCGNNKENIFIEEKNYIYFLKLVKKHLFNTCDILAYCLLKNHFHLIIKTKENILSKEISQSFSNLFNSYSKSINKKYGRSGSLFKDRFSRIKLDSEEYLKNLIIYVHLNPTHHKFTEGFSNYKYSSYQSILSTQKTSLDRGFIIDFFGDKENFIDVHNFKRLHTLESLTLE</sequence>
<dbReference type="GO" id="GO:0004803">
    <property type="term" value="F:transposase activity"/>
    <property type="evidence" value="ECO:0007669"/>
    <property type="project" value="InterPro"/>
</dbReference>
<reference evidence="2 3" key="1">
    <citation type="submission" date="2021-03" db="EMBL/GenBank/DDBJ databases">
        <title>Complete genome of Polaribacter_sp.SM13.</title>
        <authorList>
            <person name="Jeong S.W."/>
            <person name="Bae J.W."/>
        </authorList>
    </citation>
    <scope>NUCLEOTIDE SEQUENCE [LARGE SCALE GENOMIC DNA]</scope>
    <source>
        <strain evidence="2 3">SM13</strain>
    </source>
</reference>
<dbReference type="GO" id="GO:0006313">
    <property type="term" value="P:DNA transposition"/>
    <property type="evidence" value="ECO:0007669"/>
    <property type="project" value="InterPro"/>
</dbReference>
<feature type="domain" description="Transposase IS200-like" evidence="1">
    <location>
        <begin position="7"/>
        <end position="124"/>
    </location>
</feature>
<organism evidence="2 3">
    <name type="scientific">Polaribacter cellanae</name>
    <dbReference type="NCBI Taxonomy" id="2818493"/>
    <lineage>
        <taxon>Bacteria</taxon>
        <taxon>Pseudomonadati</taxon>
        <taxon>Bacteroidota</taxon>
        <taxon>Flavobacteriia</taxon>
        <taxon>Flavobacteriales</taxon>
        <taxon>Flavobacteriaceae</taxon>
    </lineage>
</organism>
<dbReference type="SUPFAM" id="SSF143422">
    <property type="entry name" value="Transposase IS200-like"/>
    <property type="match status" value="1"/>
</dbReference>
<dbReference type="InterPro" id="IPR002686">
    <property type="entry name" value="Transposase_17"/>
</dbReference>
<dbReference type="AlphaFoldDB" id="A0A975CKG8"/>
<dbReference type="GO" id="GO:0003677">
    <property type="term" value="F:DNA binding"/>
    <property type="evidence" value="ECO:0007669"/>
    <property type="project" value="InterPro"/>
</dbReference>
<keyword evidence="3" id="KW-1185">Reference proteome</keyword>
<dbReference type="RefSeq" id="WP_208076952.1">
    <property type="nucleotide sequence ID" value="NZ_CP071869.1"/>
</dbReference>
<name>A0A975CKG8_9FLAO</name>
<dbReference type="PANTHER" id="PTHR34322:SF2">
    <property type="entry name" value="TRANSPOSASE IS200-LIKE DOMAIN-CONTAINING PROTEIN"/>
    <property type="match status" value="1"/>
</dbReference>
<dbReference type="Proteomes" id="UP000663920">
    <property type="component" value="Chromosome"/>
</dbReference>
<dbReference type="InterPro" id="IPR036515">
    <property type="entry name" value="Transposase_17_sf"/>
</dbReference>